<reference evidence="2" key="1">
    <citation type="submission" date="2021-01" db="EMBL/GenBank/DDBJ databases">
        <authorList>
            <consortium name="Genoscope - CEA"/>
            <person name="William W."/>
        </authorList>
    </citation>
    <scope>NUCLEOTIDE SEQUENCE</scope>
</reference>
<keyword evidence="3" id="KW-1185">Reference proteome</keyword>
<keyword evidence="1" id="KW-0175">Coiled coil</keyword>
<comment type="caution">
    <text evidence="2">The sequence shown here is derived from an EMBL/GenBank/DDBJ whole genome shotgun (WGS) entry which is preliminary data.</text>
</comment>
<evidence type="ECO:0000256" key="1">
    <source>
        <dbReference type="SAM" id="Coils"/>
    </source>
</evidence>
<evidence type="ECO:0000313" key="3">
    <source>
        <dbReference type="Proteomes" id="UP000692954"/>
    </source>
</evidence>
<feature type="coiled-coil region" evidence="1">
    <location>
        <begin position="33"/>
        <end position="69"/>
    </location>
</feature>
<name>A0A8S1KFM7_9CILI</name>
<dbReference type="AlphaFoldDB" id="A0A8S1KFM7"/>
<organism evidence="2 3">
    <name type="scientific">Paramecium sonneborni</name>
    <dbReference type="NCBI Taxonomy" id="65129"/>
    <lineage>
        <taxon>Eukaryota</taxon>
        <taxon>Sar</taxon>
        <taxon>Alveolata</taxon>
        <taxon>Ciliophora</taxon>
        <taxon>Intramacronucleata</taxon>
        <taxon>Oligohymenophorea</taxon>
        <taxon>Peniculida</taxon>
        <taxon>Parameciidae</taxon>
        <taxon>Paramecium</taxon>
    </lineage>
</organism>
<dbReference type="Proteomes" id="UP000692954">
    <property type="component" value="Unassembled WGS sequence"/>
</dbReference>
<proteinExistence type="predicted"/>
<protein>
    <submittedName>
        <fullName evidence="2">Uncharacterized protein</fullName>
    </submittedName>
</protein>
<dbReference type="OrthoDB" id="299448at2759"/>
<evidence type="ECO:0000313" key="2">
    <source>
        <dbReference type="EMBL" id="CAD8053407.1"/>
    </source>
</evidence>
<accession>A0A8S1KFM7</accession>
<gene>
    <name evidence="2" type="ORF">PSON_ATCC_30995.1.T0070325</name>
</gene>
<dbReference type="EMBL" id="CAJJDN010000007">
    <property type="protein sequence ID" value="CAD8053407.1"/>
    <property type="molecule type" value="Genomic_DNA"/>
</dbReference>
<sequence length="410" mass="49064">MNQEQKYQHDYTVDIKELQVINRQQSLVWNTMIESYQKKLNHLQKKLMIEKAQKNFNQSQQEINQLYKKQCQAAADSYELDLFEIRKAELNKRFDLEKAILNEQLNENKKTYEQIKQKQQPPQLEKPKECQFITGAYSDYTLVLALRKSINQCEQINQKTFISLQSFYPECYISNFQDCENISVIAIKDISHQATKNSIKNNLILANADYKILNCYKVSYDKEKLNKDLIFQEELDHNIDLIHITNTQQIIAISKLRGFIYLLNKNYKQLIYQGDHVIGESVYYEKEDKLRVFNQHKIVTISNLQTRPKYDELLTDQYKALIYFQTNLPNFHLQYIQHPQIINDQYFVYVKQQNKIRIYDYQFQQKKQFKVQTQNIQVEFLNFFAKTNKIVFCDSQGQTYKVEKFTNLIG</sequence>